<sequence length="101" mass="12366">MTSANEQLKEAVLRNFFTKDGKLKHLPAQYKKKLIVLERLVSGLEPGKTYAEAEVNDYIQRFHPDFATIRREFIMHQYMFRERERYEVNPREMWTRWEDVR</sequence>
<proteinExistence type="predicted"/>
<keyword evidence="3" id="KW-1185">Reference proteome</keyword>
<evidence type="ECO:0000313" key="3">
    <source>
        <dbReference type="Proteomes" id="UP000031967"/>
    </source>
</evidence>
<accession>A0ABR5AFU0</accession>
<evidence type="ECO:0000313" key="2">
    <source>
        <dbReference type="EMBL" id="KIL39846.1"/>
    </source>
</evidence>
<evidence type="ECO:0000259" key="1">
    <source>
        <dbReference type="Pfam" id="PF09860"/>
    </source>
</evidence>
<feature type="domain" description="DUF2087" evidence="1">
    <location>
        <begin position="22"/>
        <end position="87"/>
    </location>
</feature>
<name>A0ABR5AFU0_9BACL</name>
<reference evidence="2 3" key="1">
    <citation type="submission" date="2014-12" db="EMBL/GenBank/DDBJ databases">
        <title>Draft genome sequence of Paenibacillus kamchatkensis strain B-2647.</title>
        <authorList>
            <person name="Karlyshev A.V."/>
            <person name="Kudryashova E.B."/>
        </authorList>
    </citation>
    <scope>NUCLEOTIDE SEQUENCE [LARGE SCALE GENOMIC DNA]</scope>
    <source>
        <strain evidence="2 3">VKM B-2647</strain>
    </source>
</reference>
<dbReference type="EMBL" id="JXAK01000030">
    <property type="protein sequence ID" value="KIL39846.1"/>
    <property type="molecule type" value="Genomic_DNA"/>
</dbReference>
<dbReference type="Proteomes" id="UP000031967">
    <property type="component" value="Unassembled WGS sequence"/>
</dbReference>
<protein>
    <submittedName>
        <fullName evidence="2">Transcriptional regulator</fullName>
    </submittedName>
</protein>
<organism evidence="2 3">
    <name type="scientific">Gordoniibacillus kamchatkensis</name>
    <dbReference type="NCBI Taxonomy" id="1590651"/>
    <lineage>
        <taxon>Bacteria</taxon>
        <taxon>Bacillati</taxon>
        <taxon>Bacillota</taxon>
        <taxon>Bacilli</taxon>
        <taxon>Bacillales</taxon>
        <taxon>Paenibacillaceae</taxon>
        <taxon>Gordoniibacillus</taxon>
    </lineage>
</organism>
<gene>
    <name evidence="2" type="ORF">SD70_17435</name>
</gene>
<dbReference type="InterPro" id="IPR018656">
    <property type="entry name" value="DUF2087"/>
</dbReference>
<comment type="caution">
    <text evidence="2">The sequence shown here is derived from an EMBL/GenBank/DDBJ whole genome shotgun (WGS) entry which is preliminary data.</text>
</comment>
<dbReference type="Pfam" id="PF09860">
    <property type="entry name" value="DUF2087"/>
    <property type="match status" value="1"/>
</dbReference>